<keyword evidence="3" id="KW-1185">Reference proteome</keyword>
<feature type="region of interest" description="Disordered" evidence="1">
    <location>
        <begin position="130"/>
        <end position="245"/>
    </location>
</feature>
<sequence length="245" mass="27543">MRRQYAEALEYCRLILQYEPHNATARGFYPLLRHKLRIQSPPPPTRTFKGTHLVDYSLTRDEPPLTPKYVIADETSSSEENTPKHGRLSDEQLKQVRLGRDFPREEKNMMRMMKFMFQSVETECSAELSASEGLGSGSGACSSLELDSSEPASPRRTDTTDPSDSADDAAAADADLRNDNSPLQVRYTPPPRLSLSPRRPTVCRVLSRASRNRRRPCRRCSVSEHTSRAPSSEGVRELTPHLQGA</sequence>
<feature type="region of interest" description="Disordered" evidence="1">
    <location>
        <begin position="73"/>
        <end position="100"/>
    </location>
</feature>
<name>A0A212EM17_DANPL</name>
<dbReference type="AlphaFoldDB" id="A0A212EM17"/>
<feature type="compositionally biased region" description="Basic and acidic residues" evidence="1">
    <location>
        <begin position="81"/>
        <end position="100"/>
    </location>
</feature>
<evidence type="ECO:0000256" key="1">
    <source>
        <dbReference type="SAM" id="MobiDB-lite"/>
    </source>
</evidence>
<organism evidence="2 3">
    <name type="scientific">Danaus plexippus plexippus</name>
    <dbReference type="NCBI Taxonomy" id="278856"/>
    <lineage>
        <taxon>Eukaryota</taxon>
        <taxon>Metazoa</taxon>
        <taxon>Ecdysozoa</taxon>
        <taxon>Arthropoda</taxon>
        <taxon>Hexapoda</taxon>
        <taxon>Insecta</taxon>
        <taxon>Pterygota</taxon>
        <taxon>Neoptera</taxon>
        <taxon>Endopterygota</taxon>
        <taxon>Lepidoptera</taxon>
        <taxon>Glossata</taxon>
        <taxon>Ditrysia</taxon>
        <taxon>Papilionoidea</taxon>
        <taxon>Nymphalidae</taxon>
        <taxon>Danainae</taxon>
        <taxon>Danaini</taxon>
        <taxon>Danaina</taxon>
        <taxon>Danaus</taxon>
        <taxon>Danaus</taxon>
    </lineage>
</organism>
<dbReference type="KEGG" id="dpl:KGM_210560"/>
<dbReference type="PANTHER" id="PTHR21520:SF2">
    <property type="entry name" value="GLUTAMATE-RICH PROTEIN 2"/>
    <property type="match status" value="1"/>
</dbReference>
<gene>
    <name evidence="2" type="ORF">KGM_210560</name>
</gene>
<comment type="caution">
    <text evidence="2">The sequence shown here is derived from an EMBL/GenBank/DDBJ whole genome shotgun (WGS) entry which is preliminary data.</text>
</comment>
<evidence type="ECO:0000313" key="3">
    <source>
        <dbReference type="Proteomes" id="UP000007151"/>
    </source>
</evidence>
<dbReference type="PANTHER" id="PTHR21520">
    <property type="entry name" value="GLUTAMATE-RICH PROTEIN 2"/>
    <property type="match status" value="1"/>
</dbReference>
<reference evidence="2 3" key="1">
    <citation type="journal article" date="2011" name="Cell">
        <title>The monarch butterfly genome yields insights into long-distance migration.</title>
        <authorList>
            <person name="Zhan S."/>
            <person name="Merlin C."/>
            <person name="Boore J.L."/>
            <person name="Reppert S.M."/>
        </authorList>
    </citation>
    <scope>NUCLEOTIDE SEQUENCE [LARGE SCALE GENOMIC DNA]</scope>
    <source>
        <strain evidence="2">F-2</strain>
    </source>
</reference>
<dbReference type="InParanoid" id="A0A212EM17"/>
<dbReference type="EMBL" id="AGBW02013968">
    <property type="protein sequence ID" value="OWR42501.1"/>
    <property type="molecule type" value="Genomic_DNA"/>
</dbReference>
<accession>A0A212EM17</accession>
<protein>
    <submittedName>
        <fullName evidence="2">Uncharacterized protein</fullName>
    </submittedName>
</protein>
<dbReference type="InterPro" id="IPR026703">
    <property type="entry name" value="ERICH2"/>
</dbReference>
<dbReference type="STRING" id="278856.A0A212EM17"/>
<dbReference type="Proteomes" id="UP000007151">
    <property type="component" value="Unassembled WGS sequence"/>
</dbReference>
<feature type="compositionally biased region" description="Low complexity" evidence="1">
    <location>
        <begin position="160"/>
        <end position="173"/>
    </location>
</feature>
<feature type="compositionally biased region" description="Low complexity" evidence="1">
    <location>
        <begin position="130"/>
        <end position="146"/>
    </location>
</feature>
<evidence type="ECO:0000313" key="2">
    <source>
        <dbReference type="EMBL" id="OWR42501.1"/>
    </source>
</evidence>
<feature type="compositionally biased region" description="Low complexity" evidence="1">
    <location>
        <begin position="193"/>
        <end position="209"/>
    </location>
</feature>
<proteinExistence type="predicted"/>